<name>A0A1H3K1L5_9PSEU</name>
<evidence type="ECO:0000313" key="9">
    <source>
        <dbReference type="Proteomes" id="UP000199529"/>
    </source>
</evidence>
<keyword evidence="7 8" id="KW-0503">Monooxygenase</keyword>
<evidence type="ECO:0000256" key="6">
    <source>
        <dbReference type="ARBA" id="ARBA00023002"/>
    </source>
</evidence>
<keyword evidence="4" id="KW-0274">FAD</keyword>
<protein>
    <submittedName>
        <fullName evidence="8">Cyclohexanone monooxygenase</fullName>
    </submittedName>
</protein>
<dbReference type="STRING" id="418495.SAMN05216215_102717"/>
<reference evidence="9" key="1">
    <citation type="submission" date="2016-10" db="EMBL/GenBank/DDBJ databases">
        <authorList>
            <person name="Varghese N."/>
            <person name="Submissions S."/>
        </authorList>
    </citation>
    <scope>NUCLEOTIDE SEQUENCE [LARGE SCALE GENOMIC DNA]</scope>
    <source>
        <strain evidence="9">CGMCC 4.3530</strain>
    </source>
</reference>
<evidence type="ECO:0000256" key="5">
    <source>
        <dbReference type="ARBA" id="ARBA00022857"/>
    </source>
</evidence>
<keyword evidence="3" id="KW-0285">Flavoprotein</keyword>
<dbReference type="PANTHER" id="PTHR43098">
    <property type="entry name" value="L-ORNITHINE N(5)-MONOOXYGENASE-RELATED"/>
    <property type="match status" value="1"/>
</dbReference>
<dbReference type="SUPFAM" id="SSF51905">
    <property type="entry name" value="FAD/NAD(P)-binding domain"/>
    <property type="match status" value="2"/>
</dbReference>
<dbReference type="EMBL" id="FNOK01000027">
    <property type="protein sequence ID" value="SDY45665.1"/>
    <property type="molecule type" value="Genomic_DNA"/>
</dbReference>
<sequence length="533" mass="59697">MNEHDPRYDAIIIGAGFAGMYMLKTLRDKGFRAHVYERGTDVGGTWYWNRYPGARCDIESLYYCYSFSDELQQEWRWTERYPSQPEILRYARHVADRFDLRRDISFDTNVRAAAFDERAGRWTVRTDDAEITARFLITAVGCLSATQTPDFPGIGTFRGESYHTGRWPHEEVDFTGKRVGVIGTGSSAIQAIPVIARQAAQVTVFQRTAQFSIPAQNHPLSPEEQRRVKADYARLRAEARMTQSGILAERLQHNATEVPAAEFKAELDRRWAIGGTTFTATYPDTLRDPAANELSANYVRGKIREIVDDPATAELLCPHDHPIGTKRICVDTDYYATYNRDNVSLVDIRHTPISAITPGGLRVGDRDFEFDIIAFATGYDAMTGPLNRIDIRGAGGLRLREKWADGPRTYLGLASSGFPNLFTITGPGSPSVLSNMIVSIEQHVEWIGAHLEHLRDNGFTRSEAAADAERTWGEHVNAVAAETLYPRAASWYMGANVPGKPRIFMPYIGGVGTYREHCREIAAGGYRGFHLTV</sequence>
<dbReference type="Gene3D" id="3.50.50.60">
    <property type="entry name" value="FAD/NAD(P)-binding domain"/>
    <property type="match status" value="3"/>
</dbReference>
<comment type="similarity">
    <text evidence="2">Belongs to the FAD-binding monooxygenase family.</text>
</comment>
<accession>A0A1H3K1L5</accession>
<gene>
    <name evidence="8" type="ORF">SAMN05216215_102717</name>
</gene>
<dbReference type="GO" id="GO:0016709">
    <property type="term" value="F:oxidoreductase activity, acting on paired donors, with incorporation or reduction of molecular oxygen, NAD(P)H as one donor, and incorporation of one atom of oxygen"/>
    <property type="evidence" value="ECO:0007669"/>
    <property type="project" value="UniProtKB-ARBA"/>
</dbReference>
<dbReference type="InterPro" id="IPR036188">
    <property type="entry name" value="FAD/NAD-bd_sf"/>
</dbReference>
<dbReference type="Pfam" id="PF13738">
    <property type="entry name" value="Pyr_redox_3"/>
    <property type="match status" value="1"/>
</dbReference>
<evidence type="ECO:0000256" key="7">
    <source>
        <dbReference type="ARBA" id="ARBA00023033"/>
    </source>
</evidence>
<evidence type="ECO:0000256" key="2">
    <source>
        <dbReference type="ARBA" id="ARBA00010139"/>
    </source>
</evidence>
<evidence type="ECO:0000256" key="1">
    <source>
        <dbReference type="ARBA" id="ARBA00001974"/>
    </source>
</evidence>
<proteinExistence type="inferred from homology"/>
<evidence type="ECO:0000313" key="8">
    <source>
        <dbReference type="EMBL" id="SDY45665.1"/>
    </source>
</evidence>
<keyword evidence="5" id="KW-0521">NADP</keyword>
<dbReference type="RefSeq" id="WP_093269931.1">
    <property type="nucleotide sequence ID" value="NZ_FNOK01000027.1"/>
</dbReference>
<dbReference type="OrthoDB" id="5168853at2"/>
<dbReference type="InterPro" id="IPR050775">
    <property type="entry name" value="FAD-binding_Monooxygenases"/>
</dbReference>
<organism evidence="8 9">
    <name type="scientific">Saccharopolyspora shandongensis</name>
    <dbReference type="NCBI Taxonomy" id="418495"/>
    <lineage>
        <taxon>Bacteria</taxon>
        <taxon>Bacillati</taxon>
        <taxon>Actinomycetota</taxon>
        <taxon>Actinomycetes</taxon>
        <taxon>Pseudonocardiales</taxon>
        <taxon>Pseudonocardiaceae</taxon>
        <taxon>Saccharopolyspora</taxon>
    </lineage>
</organism>
<dbReference type="Proteomes" id="UP000199529">
    <property type="component" value="Unassembled WGS sequence"/>
</dbReference>
<keyword evidence="9" id="KW-1185">Reference proteome</keyword>
<comment type="cofactor">
    <cofactor evidence="1">
        <name>FAD</name>
        <dbReference type="ChEBI" id="CHEBI:57692"/>
    </cofactor>
</comment>
<dbReference type="AlphaFoldDB" id="A0A1H3K1L5"/>
<keyword evidence="6" id="KW-0560">Oxidoreductase</keyword>
<dbReference type="PANTHER" id="PTHR43098:SF3">
    <property type="entry name" value="L-ORNITHINE N(5)-MONOOXYGENASE-RELATED"/>
    <property type="match status" value="1"/>
</dbReference>
<evidence type="ECO:0000256" key="3">
    <source>
        <dbReference type="ARBA" id="ARBA00022630"/>
    </source>
</evidence>
<evidence type="ECO:0000256" key="4">
    <source>
        <dbReference type="ARBA" id="ARBA00022827"/>
    </source>
</evidence>